<feature type="compositionally biased region" description="Basic and acidic residues" evidence="1">
    <location>
        <begin position="29"/>
        <end position="53"/>
    </location>
</feature>
<feature type="compositionally biased region" description="Basic and acidic residues" evidence="1">
    <location>
        <begin position="75"/>
        <end position="86"/>
    </location>
</feature>
<sequence>MPRGGARGKTNFKGKRRVFTNEEDLQTQLEKEERERKWREQRGEVLDSDKEGEGAAAKGSGSGSSESESDSEDEESKHKGVEHLIEIENPNRAAKKNKKVTEIEGTEAVLTRREREELEKQQAKQRYQQLHLQGKTDEAQADLARLAIIRKQREDAAKKRDEEKRKGFGRSSCKDKGKFLI</sequence>
<feature type="domain" description="Casein kinase substrate phosphoprotein PP28" evidence="2">
    <location>
        <begin position="89"/>
        <end position="165"/>
    </location>
</feature>
<reference evidence="3 4" key="1">
    <citation type="submission" date="2024-11" db="EMBL/GenBank/DDBJ databases">
        <title>Chromosome-level genome assembly of the freshwater bivalve Anodonta woodiana.</title>
        <authorList>
            <person name="Chen X."/>
        </authorList>
    </citation>
    <scope>NUCLEOTIDE SEQUENCE [LARGE SCALE GENOMIC DNA]</scope>
    <source>
        <strain evidence="3">MN2024</strain>
        <tissue evidence="3">Gills</tissue>
    </source>
</reference>
<feature type="region of interest" description="Disordered" evidence="1">
    <location>
        <begin position="1"/>
        <end position="99"/>
    </location>
</feature>
<dbReference type="Pfam" id="PF10252">
    <property type="entry name" value="PP28"/>
    <property type="match status" value="1"/>
</dbReference>
<evidence type="ECO:0000259" key="2">
    <source>
        <dbReference type="Pfam" id="PF10252"/>
    </source>
</evidence>
<proteinExistence type="predicted"/>
<dbReference type="Proteomes" id="UP001634394">
    <property type="component" value="Unassembled WGS sequence"/>
</dbReference>
<accession>A0ABD3WWG6</accession>
<evidence type="ECO:0000313" key="4">
    <source>
        <dbReference type="Proteomes" id="UP001634394"/>
    </source>
</evidence>
<dbReference type="PANTHER" id="PTHR22055">
    <property type="entry name" value="28 KDA HEAT- AND ACID-STABLE PHOSPHOPROTEIN PDGF-ASSOCIATED PROTEIN"/>
    <property type="match status" value="1"/>
</dbReference>
<evidence type="ECO:0000313" key="3">
    <source>
        <dbReference type="EMBL" id="KAL3877118.1"/>
    </source>
</evidence>
<dbReference type="InterPro" id="IPR039876">
    <property type="entry name" value="HAP28"/>
</dbReference>
<protein>
    <recommendedName>
        <fullName evidence="2">Casein kinase substrate phosphoprotein PP28 domain-containing protein</fullName>
    </recommendedName>
</protein>
<evidence type="ECO:0000256" key="1">
    <source>
        <dbReference type="SAM" id="MobiDB-lite"/>
    </source>
</evidence>
<name>A0ABD3WWG6_SINWO</name>
<keyword evidence="4" id="KW-1185">Reference proteome</keyword>
<feature type="compositionally biased region" description="Low complexity" evidence="1">
    <location>
        <begin position="54"/>
        <end position="66"/>
    </location>
</feature>
<comment type="caution">
    <text evidence="3">The sequence shown here is derived from an EMBL/GenBank/DDBJ whole genome shotgun (WGS) entry which is preliminary data.</text>
</comment>
<gene>
    <name evidence="3" type="ORF">ACJMK2_034873</name>
</gene>
<dbReference type="AlphaFoldDB" id="A0ABD3WWG6"/>
<dbReference type="EMBL" id="JBJQND010000005">
    <property type="protein sequence ID" value="KAL3877118.1"/>
    <property type="molecule type" value="Genomic_DNA"/>
</dbReference>
<organism evidence="3 4">
    <name type="scientific">Sinanodonta woodiana</name>
    <name type="common">Chinese pond mussel</name>
    <name type="synonym">Anodonta woodiana</name>
    <dbReference type="NCBI Taxonomy" id="1069815"/>
    <lineage>
        <taxon>Eukaryota</taxon>
        <taxon>Metazoa</taxon>
        <taxon>Spiralia</taxon>
        <taxon>Lophotrochozoa</taxon>
        <taxon>Mollusca</taxon>
        <taxon>Bivalvia</taxon>
        <taxon>Autobranchia</taxon>
        <taxon>Heteroconchia</taxon>
        <taxon>Palaeoheterodonta</taxon>
        <taxon>Unionida</taxon>
        <taxon>Unionoidea</taxon>
        <taxon>Unionidae</taxon>
        <taxon>Unioninae</taxon>
        <taxon>Sinanodonta</taxon>
    </lineage>
</organism>
<feature type="region of interest" description="Disordered" evidence="1">
    <location>
        <begin position="153"/>
        <end position="181"/>
    </location>
</feature>
<dbReference type="InterPro" id="IPR019380">
    <property type="entry name" value="Casein_kinase_sb_PP28"/>
</dbReference>